<feature type="compositionally biased region" description="Basic and acidic residues" evidence="1">
    <location>
        <begin position="348"/>
        <end position="358"/>
    </location>
</feature>
<sequence length="358" mass="41655">MWRKTFQIIGIIAAVMSLLPLLAADYWWIRVFDFPHLQFTGFTLLAIILYFFTFKPKWINDYFYIVILLGCFSFQLYRFIDYTPFFPEEVQTSSEDIATENMVSIYTANLLQKNKESQPLFEEIREKQPDIIVFTEANKRWSNLIKSNIGSSYTYKIEEPLENTYGMLVYSKFELVDGVVKYRVDPEIPSIDAKVKLRNGALVQLHAIHPTPPMPQHNPRSTDRDKELMQIAFASKESELPVIVIGDFNDVAWSDSTQLTKTVGKLLDVRIGRGFYNTYHAQYPIFRWSLDHILTSSEFRLKNLGTGVDFGSDHFPYWAILSFEPELSKEQKPEEPSKTELQQAMDQMNKKDSSKNEN</sequence>
<reference evidence="5" key="1">
    <citation type="journal article" date="2017" name="Proc. Natl. Acad. Sci. U.S.A.">
        <title>Simulation of Deepwater Horizon oil plume reveals substrate specialization within a complex community of hydrocarbon-degraders.</title>
        <authorList>
            <person name="Hu P."/>
            <person name="Dubinsky E.A."/>
            <person name="Probst A.J."/>
            <person name="Wang J."/>
            <person name="Sieber C.M.K."/>
            <person name="Tom L.M."/>
            <person name="Gardinali P."/>
            <person name="Banfield J.F."/>
            <person name="Atlas R.M."/>
            <person name="Andersen G.L."/>
        </authorList>
    </citation>
    <scope>NUCLEOTIDE SEQUENCE [LARGE SCALE GENOMIC DNA]</scope>
</reference>
<dbReference type="GO" id="GO:0004519">
    <property type="term" value="F:endonuclease activity"/>
    <property type="evidence" value="ECO:0007669"/>
    <property type="project" value="UniProtKB-KW"/>
</dbReference>
<gene>
    <name evidence="4" type="ORF">A9Q93_02415</name>
</gene>
<keyword evidence="2" id="KW-0812">Transmembrane</keyword>
<feature type="compositionally biased region" description="Basic and acidic residues" evidence="1">
    <location>
        <begin position="327"/>
        <end position="338"/>
    </location>
</feature>
<feature type="transmembrane region" description="Helical" evidence="2">
    <location>
        <begin position="62"/>
        <end position="80"/>
    </location>
</feature>
<feature type="region of interest" description="Disordered" evidence="1">
    <location>
        <begin position="327"/>
        <end position="358"/>
    </location>
</feature>
<keyword evidence="2" id="KW-1133">Transmembrane helix</keyword>
<keyword evidence="2" id="KW-0472">Membrane</keyword>
<keyword evidence="4" id="KW-0255">Endonuclease</keyword>
<name>A0A1Z8B9Q5_9FLAO</name>
<dbReference type="InterPro" id="IPR005135">
    <property type="entry name" value="Endo/exonuclease/phosphatase"/>
</dbReference>
<evidence type="ECO:0000259" key="3">
    <source>
        <dbReference type="Pfam" id="PF03372"/>
    </source>
</evidence>
<dbReference type="SUPFAM" id="SSF56219">
    <property type="entry name" value="DNase I-like"/>
    <property type="match status" value="1"/>
</dbReference>
<evidence type="ECO:0000256" key="2">
    <source>
        <dbReference type="SAM" id="Phobius"/>
    </source>
</evidence>
<feature type="domain" description="Endonuclease/exonuclease/phosphatase" evidence="3">
    <location>
        <begin position="107"/>
        <end position="314"/>
    </location>
</feature>
<protein>
    <submittedName>
        <fullName evidence="4">Endonuclease</fullName>
    </submittedName>
</protein>
<comment type="caution">
    <text evidence="4">The sequence shown here is derived from an EMBL/GenBank/DDBJ whole genome shotgun (WGS) entry which is preliminary data.</text>
</comment>
<evidence type="ECO:0000256" key="1">
    <source>
        <dbReference type="SAM" id="MobiDB-lite"/>
    </source>
</evidence>
<keyword evidence="4" id="KW-0540">Nuclease</keyword>
<dbReference type="Pfam" id="PF03372">
    <property type="entry name" value="Exo_endo_phos"/>
    <property type="match status" value="1"/>
</dbReference>
<dbReference type="Gene3D" id="3.60.10.10">
    <property type="entry name" value="Endonuclease/exonuclease/phosphatase"/>
    <property type="match status" value="1"/>
</dbReference>
<organism evidence="4 5">
    <name type="scientific">Nonlabens dokdonensis</name>
    <dbReference type="NCBI Taxonomy" id="328515"/>
    <lineage>
        <taxon>Bacteria</taxon>
        <taxon>Pseudomonadati</taxon>
        <taxon>Bacteroidota</taxon>
        <taxon>Flavobacteriia</taxon>
        <taxon>Flavobacteriales</taxon>
        <taxon>Flavobacteriaceae</taxon>
        <taxon>Nonlabens</taxon>
    </lineage>
</organism>
<dbReference type="EMBL" id="MAAX01000039">
    <property type="protein sequence ID" value="OUS19248.1"/>
    <property type="molecule type" value="Genomic_DNA"/>
</dbReference>
<dbReference type="AlphaFoldDB" id="A0A1Z8B9Q5"/>
<dbReference type="Proteomes" id="UP000196102">
    <property type="component" value="Unassembled WGS sequence"/>
</dbReference>
<evidence type="ECO:0000313" key="5">
    <source>
        <dbReference type="Proteomes" id="UP000196102"/>
    </source>
</evidence>
<dbReference type="InterPro" id="IPR036691">
    <property type="entry name" value="Endo/exonu/phosph_ase_sf"/>
</dbReference>
<keyword evidence="4" id="KW-0378">Hydrolase</keyword>
<accession>A0A1Z8B9Q5</accession>
<proteinExistence type="predicted"/>
<dbReference type="RefSeq" id="WP_303685793.1">
    <property type="nucleotide sequence ID" value="NZ_CAJXYO010000005.1"/>
</dbReference>
<feature type="transmembrane region" description="Helical" evidence="2">
    <location>
        <begin position="39"/>
        <end position="55"/>
    </location>
</feature>
<evidence type="ECO:0000313" key="4">
    <source>
        <dbReference type="EMBL" id="OUS19248.1"/>
    </source>
</evidence>